<accession>A0A9P5YE53</accession>
<dbReference type="Proteomes" id="UP000807353">
    <property type="component" value="Unassembled WGS sequence"/>
</dbReference>
<sequence length="240" mass="27234">MAVCEWPLPLFLPQVIGLPIHDMLSVSLNPHPGLVPFSDAPGDGETSSIRAYICVAEAEIRKLDLELALLLAKRARIKTYVHQCRLTIAPCRKLPVELITEIIRFCIPGDSPLLLKPSKWNPRLVLTQICTTWRAVAFDTPELCSRLKLRLDNPRTAADEPKYFMPKILDLITPYSRRFESLALEIQPDYLNSLFTLPFDHLEEAVFRLNYSSMDRKEKINLSFRGPLPSLQSVIIKNGA</sequence>
<comment type="caution">
    <text evidence="1">The sequence shown here is derived from an EMBL/GenBank/DDBJ whole genome shotgun (WGS) entry which is preliminary data.</text>
</comment>
<evidence type="ECO:0000313" key="1">
    <source>
        <dbReference type="EMBL" id="KAF9467202.1"/>
    </source>
</evidence>
<dbReference type="OrthoDB" id="3365698at2759"/>
<protein>
    <recommendedName>
        <fullName evidence="3">F-box domain-containing protein</fullName>
    </recommendedName>
</protein>
<proteinExistence type="predicted"/>
<reference evidence="1" key="1">
    <citation type="submission" date="2020-11" db="EMBL/GenBank/DDBJ databases">
        <authorList>
            <consortium name="DOE Joint Genome Institute"/>
            <person name="Ahrendt S."/>
            <person name="Riley R."/>
            <person name="Andreopoulos W."/>
            <person name="Labutti K."/>
            <person name="Pangilinan J."/>
            <person name="Ruiz-Duenas F.J."/>
            <person name="Barrasa J.M."/>
            <person name="Sanchez-Garcia M."/>
            <person name="Camarero S."/>
            <person name="Miyauchi S."/>
            <person name="Serrano A."/>
            <person name="Linde D."/>
            <person name="Babiker R."/>
            <person name="Drula E."/>
            <person name="Ayuso-Fernandez I."/>
            <person name="Pacheco R."/>
            <person name="Padilla G."/>
            <person name="Ferreira P."/>
            <person name="Barriuso J."/>
            <person name="Kellner H."/>
            <person name="Castanera R."/>
            <person name="Alfaro M."/>
            <person name="Ramirez L."/>
            <person name="Pisabarro A.G."/>
            <person name="Kuo A."/>
            <person name="Tritt A."/>
            <person name="Lipzen A."/>
            <person name="He G."/>
            <person name="Yan M."/>
            <person name="Ng V."/>
            <person name="Cullen D."/>
            <person name="Martin F."/>
            <person name="Rosso M.-N."/>
            <person name="Henrissat B."/>
            <person name="Hibbett D."/>
            <person name="Martinez A.T."/>
            <person name="Grigoriev I.V."/>
        </authorList>
    </citation>
    <scope>NUCLEOTIDE SEQUENCE</scope>
    <source>
        <strain evidence="1">CBS 247.69</strain>
    </source>
</reference>
<name>A0A9P5YE53_9AGAR</name>
<dbReference type="EMBL" id="MU150238">
    <property type="protein sequence ID" value="KAF9467202.1"/>
    <property type="molecule type" value="Genomic_DNA"/>
</dbReference>
<evidence type="ECO:0000313" key="2">
    <source>
        <dbReference type="Proteomes" id="UP000807353"/>
    </source>
</evidence>
<organism evidence="1 2">
    <name type="scientific">Collybia nuda</name>
    <dbReference type="NCBI Taxonomy" id="64659"/>
    <lineage>
        <taxon>Eukaryota</taxon>
        <taxon>Fungi</taxon>
        <taxon>Dikarya</taxon>
        <taxon>Basidiomycota</taxon>
        <taxon>Agaricomycotina</taxon>
        <taxon>Agaricomycetes</taxon>
        <taxon>Agaricomycetidae</taxon>
        <taxon>Agaricales</taxon>
        <taxon>Tricholomatineae</taxon>
        <taxon>Clitocybaceae</taxon>
        <taxon>Collybia</taxon>
    </lineage>
</organism>
<evidence type="ECO:0008006" key="3">
    <source>
        <dbReference type="Google" id="ProtNLM"/>
    </source>
</evidence>
<dbReference type="AlphaFoldDB" id="A0A9P5YE53"/>
<gene>
    <name evidence="1" type="ORF">BDZ94DRAFT_60764</name>
</gene>
<keyword evidence="2" id="KW-1185">Reference proteome</keyword>